<evidence type="ECO:0000313" key="3">
    <source>
        <dbReference type="Proteomes" id="UP000053095"/>
    </source>
</evidence>
<reference evidence="3" key="1">
    <citation type="journal article" date="2015" name="Genome Announc.">
        <title>Draft genome sequence of Talaromyces cellulolyticus strain Y-94, a source of lignocellulosic biomass-degrading enzymes.</title>
        <authorList>
            <person name="Fujii T."/>
            <person name="Koike H."/>
            <person name="Sawayama S."/>
            <person name="Yano S."/>
            <person name="Inoue H."/>
        </authorList>
    </citation>
    <scope>NUCLEOTIDE SEQUENCE [LARGE SCALE GENOMIC DNA]</scope>
    <source>
        <strain evidence="3">Y-94</strain>
    </source>
</reference>
<keyword evidence="3" id="KW-1185">Reference proteome</keyword>
<feature type="compositionally biased region" description="Polar residues" evidence="1">
    <location>
        <begin position="53"/>
        <end position="74"/>
    </location>
</feature>
<dbReference type="SUPFAM" id="SSF52047">
    <property type="entry name" value="RNI-like"/>
    <property type="match status" value="2"/>
</dbReference>
<feature type="compositionally biased region" description="Polar residues" evidence="1">
    <location>
        <begin position="17"/>
        <end position="44"/>
    </location>
</feature>
<name>A0A6V8HF72_TALPI</name>
<dbReference type="AlphaFoldDB" id="A0A6V8HF72"/>
<evidence type="ECO:0008006" key="4">
    <source>
        <dbReference type="Google" id="ProtNLM"/>
    </source>
</evidence>
<dbReference type="Proteomes" id="UP000053095">
    <property type="component" value="Unassembled WGS sequence"/>
</dbReference>
<protein>
    <recommendedName>
        <fullName evidence="4">Tafazzin</fullName>
    </recommendedName>
</protein>
<gene>
    <name evidence="2" type="ORF">TCE0_034r11951</name>
</gene>
<feature type="compositionally biased region" description="Polar residues" evidence="1">
    <location>
        <begin position="477"/>
        <end position="486"/>
    </location>
</feature>
<comment type="caution">
    <text evidence="2">The sequence shown here is derived from an EMBL/GenBank/DDBJ whole genome shotgun (WGS) entry which is preliminary data.</text>
</comment>
<sequence>MPKKHNKYPSIKPASTVHPSLESSTTKRQYGSASRSASDNQSVNDLIHHLRRTQTTSPNDGPSNTSRTVTQRTLHPSLRNILDVPETPPPRPRSNVRPVGGRFFRRTPGPPPPSSWLQTQAPANNTSDEHQGVSVGYDQVLYRLERLPGVKFPPKDSLQHAVMKSMAITWAWHLEYDNEFLMEIPSRLKLLLLSYIATHMSRSDITFTGNTLNFLFASPEASIAEVGYVTRLDLSGAVGNWISMKALSKQLLLPRKESSTPIIKSEETVPASWDDSEDSIADDEIETHSLSSPQSPLFKSPSQVLRFPNLRYLSLAHPKSTAASWGSLLSLLSHISTLTHLSLAHWPIPTLTPNLINERITHPTMRSVSFAAGGTDTYSADENNWVEAVNILRRLSRATYCLKWLDLEGCGEWFGALSWDGRTLHDDEPFQTLSSAWNGTWRDIEWIGVGPGWIPSQKVDVDDMSSSFVPLAASRHSPASQRQPGQPRNPDDDLTSVLTEQDLQEAAIAREKQRRVNEWKAYEETLRKARRVEKHIHRVRREGGGKWIHFSFGGDGVDERKVLEKVLAKIDS</sequence>
<organism evidence="2 3">
    <name type="scientific">Talaromyces pinophilus</name>
    <name type="common">Penicillium pinophilum</name>
    <dbReference type="NCBI Taxonomy" id="128442"/>
    <lineage>
        <taxon>Eukaryota</taxon>
        <taxon>Fungi</taxon>
        <taxon>Dikarya</taxon>
        <taxon>Ascomycota</taxon>
        <taxon>Pezizomycotina</taxon>
        <taxon>Eurotiomycetes</taxon>
        <taxon>Eurotiomycetidae</taxon>
        <taxon>Eurotiales</taxon>
        <taxon>Trichocomaceae</taxon>
        <taxon>Talaromyces</taxon>
        <taxon>Talaromyces sect. Talaromyces</taxon>
    </lineage>
</organism>
<evidence type="ECO:0000313" key="2">
    <source>
        <dbReference type="EMBL" id="GAM39971.1"/>
    </source>
</evidence>
<feature type="region of interest" description="Disordered" evidence="1">
    <location>
        <begin position="1"/>
        <end position="132"/>
    </location>
</feature>
<dbReference type="EMBL" id="DF933830">
    <property type="protein sequence ID" value="GAM39971.1"/>
    <property type="molecule type" value="Genomic_DNA"/>
</dbReference>
<accession>A0A6V8HF72</accession>
<feature type="region of interest" description="Disordered" evidence="1">
    <location>
        <begin position="470"/>
        <end position="494"/>
    </location>
</feature>
<feature type="compositionally biased region" description="Polar residues" evidence="1">
    <location>
        <begin position="115"/>
        <end position="126"/>
    </location>
</feature>
<evidence type="ECO:0000256" key="1">
    <source>
        <dbReference type="SAM" id="MobiDB-lite"/>
    </source>
</evidence>
<feature type="compositionally biased region" description="Low complexity" evidence="1">
    <location>
        <begin position="93"/>
        <end position="102"/>
    </location>
</feature>
<proteinExistence type="predicted"/>